<evidence type="ECO:0000256" key="1">
    <source>
        <dbReference type="SAM" id="MobiDB-lite"/>
    </source>
</evidence>
<sequence length="51" mass="5699">MANDVRGAATRTPKPRYSFSSEKEPQLIRLENTATKAKTKPKQTFGAVCWS</sequence>
<evidence type="ECO:0000313" key="3">
    <source>
        <dbReference type="WBParaSite" id="HCON_00153905-00001"/>
    </source>
</evidence>
<accession>A0A7I4YZB6</accession>
<keyword evidence="2" id="KW-1185">Reference proteome</keyword>
<protein>
    <submittedName>
        <fullName evidence="3">Uncharacterized protein</fullName>
    </submittedName>
</protein>
<name>A0A7I4YZB6_HAECO</name>
<evidence type="ECO:0000313" key="2">
    <source>
        <dbReference type="Proteomes" id="UP000025227"/>
    </source>
</evidence>
<proteinExistence type="predicted"/>
<reference evidence="3" key="1">
    <citation type="submission" date="2020-12" db="UniProtKB">
        <authorList>
            <consortium name="WormBaseParasite"/>
        </authorList>
    </citation>
    <scope>IDENTIFICATION</scope>
    <source>
        <strain evidence="3">MHco3</strain>
    </source>
</reference>
<dbReference type="WBParaSite" id="HCON_00153905-00001">
    <property type="protein sequence ID" value="HCON_00153905-00001"/>
    <property type="gene ID" value="HCON_00153905"/>
</dbReference>
<organism evidence="2 3">
    <name type="scientific">Haemonchus contortus</name>
    <name type="common">Barber pole worm</name>
    <dbReference type="NCBI Taxonomy" id="6289"/>
    <lineage>
        <taxon>Eukaryota</taxon>
        <taxon>Metazoa</taxon>
        <taxon>Ecdysozoa</taxon>
        <taxon>Nematoda</taxon>
        <taxon>Chromadorea</taxon>
        <taxon>Rhabditida</taxon>
        <taxon>Rhabditina</taxon>
        <taxon>Rhabditomorpha</taxon>
        <taxon>Strongyloidea</taxon>
        <taxon>Trichostrongylidae</taxon>
        <taxon>Haemonchus</taxon>
    </lineage>
</organism>
<dbReference type="AlphaFoldDB" id="A0A7I4YZB6"/>
<dbReference type="Proteomes" id="UP000025227">
    <property type="component" value="Unplaced"/>
</dbReference>
<feature type="region of interest" description="Disordered" evidence="1">
    <location>
        <begin position="1"/>
        <end position="24"/>
    </location>
</feature>